<dbReference type="EMBL" id="QLYR01000012">
    <property type="protein sequence ID" value="RAQ22496.1"/>
    <property type="molecule type" value="Genomic_DNA"/>
</dbReference>
<dbReference type="PANTHER" id="PTHR46211:SF1">
    <property type="entry name" value="GLYCEROPHOSPHODIESTER PHOSPHODIESTERASE, CYTOPLASMIC"/>
    <property type="match status" value="1"/>
</dbReference>
<dbReference type="GO" id="GO:0008081">
    <property type="term" value="F:phosphoric diester hydrolase activity"/>
    <property type="evidence" value="ECO:0007669"/>
    <property type="project" value="InterPro"/>
</dbReference>
<evidence type="ECO:0000256" key="1">
    <source>
        <dbReference type="SAM" id="Phobius"/>
    </source>
</evidence>
<keyword evidence="4" id="KW-1185">Reference proteome</keyword>
<keyword evidence="1" id="KW-1133">Transmembrane helix</keyword>
<dbReference type="PROSITE" id="PS51704">
    <property type="entry name" value="GP_PDE"/>
    <property type="match status" value="1"/>
</dbReference>
<dbReference type="GO" id="GO:0006629">
    <property type="term" value="P:lipid metabolic process"/>
    <property type="evidence" value="ECO:0007669"/>
    <property type="project" value="InterPro"/>
</dbReference>
<keyword evidence="1" id="KW-0472">Membrane</keyword>
<protein>
    <submittedName>
        <fullName evidence="3">Glycerophosphodiester phosphodiesterase</fullName>
    </submittedName>
</protein>
<dbReference type="RefSeq" id="WP_112333557.1">
    <property type="nucleotide sequence ID" value="NZ_QLYR01000012.1"/>
</dbReference>
<reference evidence="3 4" key="1">
    <citation type="submission" date="2018-06" db="EMBL/GenBank/DDBJ databases">
        <title>Noncontiguous genome sequence of Ruminococcaceae bacterium ASD2818.</title>
        <authorList>
            <person name="Chaplin A.V."/>
            <person name="Sokolova S.R."/>
            <person name="Kochetkova T.O."/>
            <person name="Goltsov A.Y."/>
            <person name="Trofimov D.Y."/>
            <person name="Efimov B.A."/>
        </authorList>
    </citation>
    <scope>NUCLEOTIDE SEQUENCE [LARGE SCALE GENOMIC DNA]</scope>
    <source>
        <strain evidence="3 4">ASD2818</strain>
    </source>
</reference>
<keyword evidence="1" id="KW-0812">Transmembrane</keyword>
<evidence type="ECO:0000259" key="2">
    <source>
        <dbReference type="PROSITE" id="PS51704"/>
    </source>
</evidence>
<dbReference type="Gene3D" id="3.20.20.190">
    <property type="entry name" value="Phosphatidylinositol (PI) phosphodiesterase"/>
    <property type="match status" value="1"/>
</dbReference>
<accession>A0A328U898</accession>
<name>A0A328U898_9FIRM</name>
<dbReference type="SUPFAM" id="SSF51695">
    <property type="entry name" value="PLC-like phosphodiesterases"/>
    <property type="match status" value="1"/>
</dbReference>
<comment type="caution">
    <text evidence="3">The sequence shown here is derived from an EMBL/GenBank/DDBJ whole genome shotgun (WGS) entry which is preliminary data.</text>
</comment>
<dbReference type="Pfam" id="PF03009">
    <property type="entry name" value="GDPD"/>
    <property type="match status" value="1"/>
</dbReference>
<organism evidence="3 4">
    <name type="scientific">Hydrogeniiclostridium mannosilyticum</name>
    <dbReference type="NCBI Taxonomy" id="2764322"/>
    <lineage>
        <taxon>Bacteria</taxon>
        <taxon>Bacillati</taxon>
        <taxon>Bacillota</taxon>
        <taxon>Clostridia</taxon>
        <taxon>Eubacteriales</taxon>
        <taxon>Acutalibacteraceae</taxon>
        <taxon>Hydrogeniiclostridium</taxon>
    </lineage>
</organism>
<evidence type="ECO:0000313" key="3">
    <source>
        <dbReference type="EMBL" id="RAQ22496.1"/>
    </source>
</evidence>
<gene>
    <name evidence="3" type="ORF">DPQ25_12735</name>
</gene>
<dbReference type="InterPro" id="IPR017946">
    <property type="entry name" value="PLC-like_Pdiesterase_TIM-brl"/>
</dbReference>
<dbReference type="AlphaFoldDB" id="A0A328U898"/>
<feature type="transmembrane region" description="Helical" evidence="1">
    <location>
        <begin position="6"/>
        <end position="28"/>
    </location>
</feature>
<sequence length="297" mass="33937">MGWIVAVPFYILLFLIIIFLFVLMPRVFHKPDMTVFRIWDYAHRGYHDEQAKIPENSLAAFQRAVDCGYGAELDVHLTKDGELAVIHDESLKRMCGVEVNVCDLTMEELKQYRLQGTEESIPALQEVLDIFAGKTPLIVEIKTCGGNVNMLCAKVAAVLDKYKGAACIESFDPRAVFWFRRKRPDTVRGHLITKYTGQKTPHPVLGFLQENLLTNFLTAPDFIAMDIKHREMHAFQLCRLIYNVTEVSWTVRSPEQAQLIKDARGLIIFEAFDPKKELNEDVLETQPDPLDHSGNQE</sequence>
<evidence type="ECO:0000313" key="4">
    <source>
        <dbReference type="Proteomes" id="UP000249377"/>
    </source>
</evidence>
<dbReference type="InterPro" id="IPR030395">
    <property type="entry name" value="GP_PDE_dom"/>
</dbReference>
<dbReference type="Proteomes" id="UP000249377">
    <property type="component" value="Unassembled WGS sequence"/>
</dbReference>
<dbReference type="PANTHER" id="PTHR46211">
    <property type="entry name" value="GLYCEROPHOSPHORYL DIESTER PHOSPHODIESTERASE"/>
    <property type="match status" value="1"/>
</dbReference>
<feature type="domain" description="GP-PDE" evidence="2">
    <location>
        <begin position="38"/>
        <end position="280"/>
    </location>
</feature>
<proteinExistence type="predicted"/>